<feature type="transmembrane region" description="Helical" evidence="2">
    <location>
        <begin position="43"/>
        <end position="69"/>
    </location>
</feature>
<protein>
    <recommendedName>
        <fullName evidence="5">EamA domain-containing protein</fullName>
    </recommendedName>
</protein>
<keyword evidence="2" id="KW-1133">Transmembrane helix</keyword>
<organism evidence="3 4">
    <name type="scientific">Hyphomicrobium album</name>
    <dbReference type="NCBI Taxonomy" id="2665159"/>
    <lineage>
        <taxon>Bacteria</taxon>
        <taxon>Pseudomonadati</taxon>
        <taxon>Pseudomonadota</taxon>
        <taxon>Alphaproteobacteria</taxon>
        <taxon>Hyphomicrobiales</taxon>
        <taxon>Hyphomicrobiaceae</taxon>
        <taxon>Hyphomicrobium</taxon>
    </lineage>
</organism>
<accession>A0A6I3KQX9</accession>
<dbReference type="Proteomes" id="UP000440694">
    <property type="component" value="Unassembled WGS sequence"/>
</dbReference>
<proteinExistence type="predicted"/>
<evidence type="ECO:0008006" key="5">
    <source>
        <dbReference type="Google" id="ProtNLM"/>
    </source>
</evidence>
<name>A0A6I3KQX9_9HYPH</name>
<dbReference type="InterPro" id="IPR037185">
    <property type="entry name" value="EmrE-like"/>
</dbReference>
<comment type="caution">
    <text evidence="3">The sequence shown here is derived from an EMBL/GenBank/DDBJ whole genome shotgun (WGS) entry which is preliminary data.</text>
</comment>
<gene>
    <name evidence="3" type="ORF">GIW81_12340</name>
</gene>
<evidence type="ECO:0000256" key="2">
    <source>
        <dbReference type="SAM" id="Phobius"/>
    </source>
</evidence>
<reference evidence="3 4" key="1">
    <citation type="submission" date="2019-11" db="EMBL/GenBank/DDBJ databases">
        <title>Identification of a novel strain.</title>
        <authorList>
            <person name="Xu Q."/>
            <person name="Wang G."/>
        </authorList>
    </citation>
    <scope>NUCLEOTIDE SEQUENCE [LARGE SCALE GENOMIC DNA]</scope>
    <source>
        <strain evidence="4">xq</strain>
    </source>
</reference>
<sequence length="113" mass="11941">MLVLLGVFAVPGHMTLVRGLAVSDASFAMTLDFSRLPFSVLVGYLVFGELIDGWTWVGAIVIFAAAAFATHREAKARARPRRSRAGGPAGSDRLTSQAPHAGWGRFASVNGLA</sequence>
<keyword evidence="2" id="KW-0812">Transmembrane</keyword>
<evidence type="ECO:0000313" key="3">
    <source>
        <dbReference type="EMBL" id="MTD95121.1"/>
    </source>
</evidence>
<keyword evidence="4" id="KW-1185">Reference proteome</keyword>
<evidence type="ECO:0000313" key="4">
    <source>
        <dbReference type="Proteomes" id="UP000440694"/>
    </source>
</evidence>
<evidence type="ECO:0000256" key="1">
    <source>
        <dbReference type="SAM" id="MobiDB-lite"/>
    </source>
</evidence>
<feature type="region of interest" description="Disordered" evidence="1">
    <location>
        <begin position="73"/>
        <end position="102"/>
    </location>
</feature>
<dbReference type="EMBL" id="WMBQ01000002">
    <property type="protein sequence ID" value="MTD95121.1"/>
    <property type="molecule type" value="Genomic_DNA"/>
</dbReference>
<keyword evidence="2" id="KW-0472">Membrane</keyword>
<dbReference type="SUPFAM" id="SSF103481">
    <property type="entry name" value="Multidrug resistance efflux transporter EmrE"/>
    <property type="match status" value="1"/>
</dbReference>
<dbReference type="AlphaFoldDB" id="A0A6I3KQX9"/>